<organism evidence="1 2">
    <name type="scientific">Rhizobium pisi</name>
    <dbReference type="NCBI Taxonomy" id="574561"/>
    <lineage>
        <taxon>Bacteria</taxon>
        <taxon>Pseudomonadati</taxon>
        <taxon>Pseudomonadota</taxon>
        <taxon>Alphaproteobacteria</taxon>
        <taxon>Hyphomicrobiales</taxon>
        <taxon>Rhizobiaceae</taxon>
        <taxon>Rhizobium/Agrobacterium group</taxon>
        <taxon>Rhizobium</taxon>
    </lineage>
</organism>
<reference evidence="1 2" key="1">
    <citation type="submission" date="2020-08" db="EMBL/GenBank/DDBJ databases">
        <title>Genomic Encyclopedia of Type Strains, Phase III (KMG-III): the genomes of soil and plant-associated and newly described type strains.</title>
        <authorList>
            <person name="Whitman W."/>
        </authorList>
    </citation>
    <scope>NUCLEOTIDE SEQUENCE [LARGE SCALE GENOMIC DNA]</scope>
    <source>
        <strain evidence="1 2">CECT 4113</strain>
    </source>
</reference>
<gene>
    <name evidence="1" type="ORF">FHS26_006510</name>
</gene>
<accession>A0A4R0CJU1</accession>
<protein>
    <submittedName>
        <fullName evidence="1">Uncharacterized protein</fullName>
    </submittedName>
</protein>
<evidence type="ECO:0000313" key="1">
    <source>
        <dbReference type="EMBL" id="MBB3138731.1"/>
    </source>
</evidence>
<name>A0A4R0CJU1_9HYPH</name>
<sequence length="116" mass="13052">MTIKTLKELLGHCEARGWIMKCFYDEPGEPDYLGVEAAKAQEALEAGDERYLHIYDGTSLMGWVFVVNDTDGDPEEQINDYAGDRLICRPELNASRSAMATGRNAFYTRQQIARNG</sequence>
<comment type="caution">
    <text evidence="1">The sequence shown here is derived from an EMBL/GenBank/DDBJ whole genome shotgun (WGS) entry which is preliminary data.</text>
</comment>
<proteinExistence type="predicted"/>
<dbReference type="Proteomes" id="UP000518315">
    <property type="component" value="Unassembled WGS sequence"/>
</dbReference>
<dbReference type="AlphaFoldDB" id="A0A4R0CJU1"/>
<dbReference type="RefSeq" id="WP_125850425.1">
    <property type="nucleotide sequence ID" value="NZ_JACHXH010000037.1"/>
</dbReference>
<dbReference type="EMBL" id="JACHXH010000037">
    <property type="protein sequence ID" value="MBB3138731.1"/>
    <property type="molecule type" value="Genomic_DNA"/>
</dbReference>
<evidence type="ECO:0000313" key="2">
    <source>
        <dbReference type="Proteomes" id="UP000518315"/>
    </source>
</evidence>
<keyword evidence="2" id="KW-1185">Reference proteome</keyword>